<dbReference type="Proteomes" id="UP000239471">
    <property type="component" value="Unassembled WGS sequence"/>
</dbReference>
<evidence type="ECO:0000256" key="2">
    <source>
        <dbReference type="ARBA" id="ARBA00022475"/>
    </source>
</evidence>
<dbReference type="InterPro" id="IPR010619">
    <property type="entry name" value="ThrE-like_N"/>
</dbReference>
<dbReference type="RefSeq" id="WP_106060129.1">
    <property type="nucleotide sequence ID" value="NZ_PVXQ01000022.1"/>
</dbReference>
<name>A0A2T0BDP8_9CLOT</name>
<evidence type="ECO:0000256" key="5">
    <source>
        <dbReference type="ARBA" id="ARBA00023136"/>
    </source>
</evidence>
<evidence type="ECO:0000256" key="4">
    <source>
        <dbReference type="ARBA" id="ARBA00022989"/>
    </source>
</evidence>
<evidence type="ECO:0000256" key="7">
    <source>
        <dbReference type="SAM" id="Phobius"/>
    </source>
</evidence>
<reference evidence="9 10" key="1">
    <citation type="submission" date="2018-03" db="EMBL/GenBank/DDBJ databases">
        <title>Genome sequence of Clostridium vincentii DSM 10228.</title>
        <authorList>
            <person name="Poehlein A."/>
            <person name="Daniel R."/>
        </authorList>
    </citation>
    <scope>NUCLEOTIDE SEQUENCE [LARGE SCALE GENOMIC DNA]</scope>
    <source>
        <strain evidence="9 10">DSM 10228</strain>
    </source>
</reference>
<evidence type="ECO:0000256" key="6">
    <source>
        <dbReference type="ARBA" id="ARBA00034125"/>
    </source>
</evidence>
<feature type="transmembrane region" description="Helical" evidence="7">
    <location>
        <begin position="165"/>
        <end position="187"/>
    </location>
</feature>
<dbReference type="GO" id="GO:0022857">
    <property type="term" value="F:transmembrane transporter activity"/>
    <property type="evidence" value="ECO:0007669"/>
    <property type="project" value="InterPro"/>
</dbReference>
<evidence type="ECO:0000313" key="9">
    <source>
        <dbReference type="EMBL" id="PRR81963.1"/>
    </source>
</evidence>
<comment type="caution">
    <text evidence="9">The sequence shown here is derived from an EMBL/GenBank/DDBJ whole genome shotgun (WGS) entry which is preliminary data.</text>
</comment>
<dbReference type="EMBL" id="PVXQ01000022">
    <property type="protein sequence ID" value="PRR81963.1"/>
    <property type="molecule type" value="Genomic_DNA"/>
</dbReference>
<dbReference type="OrthoDB" id="9813917at2"/>
<organism evidence="9 10">
    <name type="scientific">Clostridium vincentii</name>
    <dbReference type="NCBI Taxonomy" id="52704"/>
    <lineage>
        <taxon>Bacteria</taxon>
        <taxon>Bacillati</taxon>
        <taxon>Bacillota</taxon>
        <taxon>Clostridia</taxon>
        <taxon>Eubacteriales</taxon>
        <taxon>Clostridiaceae</taxon>
        <taxon>Clostridium</taxon>
    </lineage>
</organism>
<evidence type="ECO:0000256" key="3">
    <source>
        <dbReference type="ARBA" id="ARBA00022692"/>
    </source>
</evidence>
<feature type="domain" description="Threonine/serine exporter-like N-terminal" evidence="8">
    <location>
        <begin position="9"/>
        <end position="246"/>
    </location>
</feature>
<evidence type="ECO:0000256" key="1">
    <source>
        <dbReference type="ARBA" id="ARBA00004651"/>
    </source>
</evidence>
<dbReference type="Pfam" id="PF06738">
    <property type="entry name" value="ThrE"/>
    <property type="match status" value="1"/>
</dbReference>
<feature type="transmembrane region" description="Helical" evidence="7">
    <location>
        <begin position="112"/>
        <end position="132"/>
    </location>
</feature>
<dbReference type="PANTHER" id="PTHR34390">
    <property type="entry name" value="UPF0442 PROTEIN YJJB-RELATED"/>
    <property type="match status" value="1"/>
</dbReference>
<keyword evidence="10" id="KW-1185">Reference proteome</keyword>
<gene>
    <name evidence="9" type="primary">yjjP</name>
    <name evidence="9" type="ORF">CLVI_21710</name>
</gene>
<dbReference type="GO" id="GO:0005886">
    <property type="term" value="C:plasma membrane"/>
    <property type="evidence" value="ECO:0007669"/>
    <property type="project" value="UniProtKB-SubCell"/>
</dbReference>
<sequence length="256" mass="27513">MDMNKILHVATFAGRIMLESGAETYRVEETICRICTSYGIEITDSFVTPTGIMVSISNNKETLSLIKRVNARDVDLNKVDKINNLSRVIQGTHIEINDFNEQLKEINVGDKYSLPVVLIFAGICAGIFSTLFGGDVKDLISAGLIGGIMKLMYKKFELLGLNEFFINSISSALATTLAILMFTLGMASNVDKTVIGSIMLLVPGLSITNAIRDIIAGDYLAGLIRASQAVLIAVSIAVGTGAILSIWINMLGGSTI</sequence>
<evidence type="ECO:0000313" key="10">
    <source>
        <dbReference type="Proteomes" id="UP000239471"/>
    </source>
</evidence>
<keyword evidence="4 7" id="KW-1133">Transmembrane helix</keyword>
<dbReference type="GO" id="GO:0015744">
    <property type="term" value="P:succinate transport"/>
    <property type="evidence" value="ECO:0007669"/>
    <property type="project" value="TreeGrafter"/>
</dbReference>
<dbReference type="PANTHER" id="PTHR34390:SF2">
    <property type="entry name" value="SUCCINATE TRANSPORTER SUBUNIT YJJP-RELATED"/>
    <property type="match status" value="1"/>
</dbReference>
<proteinExistence type="inferred from homology"/>
<keyword evidence="3 7" id="KW-0812">Transmembrane</keyword>
<feature type="transmembrane region" description="Helical" evidence="7">
    <location>
        <begin position="223"/>
        <end position="248"/>
    </location>
</feature>
<keyword evidence="2" id="KW-1003">Cell membrane</keyword>
<dbReference type="AlphaFoldDB" id="A0A2T0BDP8"/>
<keyword evidence="5 7" id="KW-0472">Membrane</keyword>
<evidence type="ECO:0000259" key="8">
    <source>
        <dbReference type="Pfam" id="PF06738"/>
    </source>
</evidence>
<dbReference type="InterPro" id="IPR050539">
    <property type="entry name" value="ThrE_Dicarb/AminoAcid_Exp"/>
</dbReference>
<comment type="similarity">
    <text evidence="6">Belongs to the ThrE exporter (TC 2.A.79) family.</text>
</comment>
<accession>A0A2T0BDP8</accession>
<protein>
    <submittedName>
        <fullName evidence="9">Inner membrane protein YjjP</fullName>
    </submittedName>
</protein>
<feature type="transmembrane region" description="Helical" evidence="7">
    <location>
        <begin position="193"/>
        <end position="211"/>
    </location>
</feature>
<comment type="subcellular location">
    <subcellularLocation>
        <location evidence="1">Cell membrane</location>
        <topology evidence="1">Multi-pass membrane protein</topology>
    </subcellularLocation>
</comment>